<evidence type="ECO:0000313" key="3">
    <source>
        <dbReference type="Proteomes" id="UP001360953"/>
    </source>
</evidence>
<protein>
    <submittedName>
        <fullName evidence="2">Uncharacterized protein</fullName>
    </submittedName>
</protein>
<dbReference type="PANTHER" id="PTHR34693:SF2">
    <property type="entry name" value="DUF3602 DOMAIN-CONTAINING PROTEIN"/>
    <property type="match status" value="1"/>
</dbReference>
<dbReference type="InterPro" id="IPR022024">
    <property type="entry name" value="DUF3602"/>
</dbReference>
<reference evidence="2 3" key="1">
    <citation type="submission" date="2024-04" db="EMBL/GenBank/DDBJ databases">
        <title>Phyllosticta paracitricarpa is synonymous to the EU quarantine fungus P. citricarpa based on phylogenomic analyses.</title>
        <authorList>
            <consortium name="Lawrence Berkeley National Laboratory"/>
            <person name="Van ingen-buijs V.A."/>
            <person name="Van westerhoven A.C."/>
            <person name="Haridas S."/>
            <person name="Skiadas P."/>
            <person name="Martin F."/>
            <person name="Groenewald J.Z."/>
            <person name="Crous P.W."/>
            <person name="Seidl M.F."/>
        </authorList>
    </citation>
    <scope>NUCLEOTIDE SEQUENCE [LARGE SCALE GENOMIC DNA]</scope>
    <source>
        <strain evidence="2 3">CPC 17464</strain>
    </source>
</reference>
<dbReference type="PANTHER" id="PTHR34693">
    <property type="entry name" value="PROTEIN PAR32"/>
    <property type="match status" value="1"/>
</dbReference>
<feature type="compositionally biased region" description="Polar residues" evidence="1">
    <location>
        <begin position="1"/>
        <end position="11"/>
    </location>
</feature>
<dbReference type="InterPro" id="IPR053203">
    <property type="entry name" value="Cisplatin_resist-associated"/>
</dbReference>
<dbReference type="Pfam" id="PF12223">
    <property type="entry name" value="DUF3602"/>
    <property type="match status" value="1"/>
</dbReference>
<feature type="region of interest" description="Disordered" evidence="1">
    <location>
        <begin position="1"/>
        <end position="78"/>
    </location>
</feature>
<sequence length="169" mass="18280">MTNSMYRTFSITEPHPSVPSNTTYIHTGRGGAGNATRISSKEVTPGPTATGPPSRVNLKLPKPPSSGHFLTGRGGAGNVHRERTIFSFDEELRQEQRLQANAAPIYSTGRGGSGNIIDDKKPSTHRKTSASSTMSSDSADSSSSQRGRRSYETARNWLTQLNRTMSARN</sequence>
<dbReference type="GeneID" id="92029175"/>
<evidence type="ECO:0000313" key="2">
    <source>
        <dbReference type="EMBL" id="KAK7535171.1"/>
    </source>
</evidence>
<gene>
    <name evidence="2" type="ORF">J3D65DRAFT_443601</name>
</gene>
<dbReference type="EMBL" id="JBBPEH010000008">
    <property type="protein sequence ID" value="KAK7535171.1"/>
    <property type="molecule type" value="Genomic_DNA"/>
</dbReference>
<accession>A0ABR1LKW0</accession>
<name>A0ABR1LKW0_9PEZI</name>
<dbReference type="Proteomes" id="UP001360953">
    <property type="component" value="Unassembled WGS sequence"/>
</dbReference>
<organism evidence="2 3">
    <name type="scientific">Phyllosticta citribraziliensis</name>
    <dbReference type="NCBI Taxonomy" id="989973"/>
    <lineage>
        <taxon>Eukaryota</taxon>
        <taxon>Fungi</taxon>
        <taxon>Dikarya</taxon>
        <taxon>Ascomycota</taxon>
        <taxon>Pezizomycotina</taxon>
        <taxon>Dothideomycetes</taxon>
        <taxon>Dothideomycetes incertae sedis</taxon>
        <taxon>Botryosphaeriales</taxon>
        <taxon>Phyllostictaceae</taxon>
        <taxon>Phyllosticta</taxon>
    </lineage>
</organism>
<proteinExistence type="predicted"/>
<comment type="caution">
    <text evidence="2">The sequence shown here is derived from an EMBL/GenBank/DDBJ whole genome shotgun (WGS) entry which is preliminary data.</text>
</comment>
<feature type="compositionally biased region" description="Low complexity" evidence="1">
    <location>
        <begin position="129"/>
        <end position="144"/>
    </location>
</feature>
<feature type="region of interest" description="Disordered" evidence="1">
    <location>
        <begin position="99"/>
        <end position="169"/>
    </location>
</feature>
<evidence type="ECO:0000256" key="1">
    <source>
        <dbReference type="SAM" id="MobiDB-lite"/>
    </source>
</evidence>
<dbReference type="RefSeq" id="XP_066653896.1">
    <property type="nucleotide sequence ID" value="XM_066796269.1"/>
</dbReference>
<feature type="compositionally biased region" description="Polar residues" evidence="1">
    <location>
        <begin position="156"/>
        <end position="169"/>
    </location>
</feature>
<keyword evidence="3" id="KW-1185">Reference proteome</keyword>